<dbReference type="EMBL" id="REGN01002970">
    <property type="protein sequence ID" value="RNA25171.1"/>
    <property type="molecule type" value="Genomic_DNA"/>
</dbReference>
<sequence length="61" mass="6747">MEIKEIFMQILRIHSVVYLLISITAADRPAAASTLITRLLINVLFSSEINFALISTSAAVR</sequence>
<evidence type="ECO:0000313" key="1">
    <source>
        <dbReference type="EMBL" id="RNA25171.1"/>
    </source>
</evidence>
<gene>
    <name evidence="1" type="ORF">BpHYR1_003803</name>
</gene>
<evidence type="ECO:0000313" key="2">
    <source>
        <dbReference type="Proteomes" id="UP000276133"/>
    </source>
</evidence>
<dbReference type="Proteomes" id="UP000276133">
    <property type="component" value="Unassembled WGS sequence"/>
</dbReference>
<keyword evidence="2" id="KW-1185">Reference proteome</keyword>
<proteinExistence type="predicted"/>
<dbReference type="AlphaFoldDB" id="A0A3M7RNQ1"/>
<name>A0A3M7RNQ1_BRAPC</name>
<organism evidence="1 2">
    <name type="scientific">Brachionus plicatilis</name>
    <name type="common">Marine rotifer</name>
    <name type="synonym">Brachionus muelleri</name>
    <dbReference type="NCBI Taxonomy" id="10195"/>
    <lineage>
        <taxon>Eukaryota</taxon>
        <taxon>Metazoa</taxon>
        <taxon>Spiralia</taxon>
        <taxon>Gnathifera</taxon>
        <taxon>Rotifera</taxon>
        <taxon>Eurotatoria</taxon>
        <taxon>Monogononta</taxon>
        <taxon>Pseudotrocha</taxon>
        <taxon>Ploima</taxon>
        <taxon>Brachionidae</taxon>
        <taxon>Brachionus</taxon>
    </lineage>
</organism>
<accession>A0A3M7RNQ1</accession>
<comment type="caution">
    <text evidence="1">The sequence shown here is derived from an EMBL/GenBank/DDBJ whole genome shotgun (WGS) entry which is preliminary data.</text>
</comment>
<protein>
    <submittedName>
        <fullName evidence="1">Uncharacterized protein</fullName>
    </submittedName>
</protein>
<reference evidence="1 2" key="1">
    <citation type="journal article" date="2018" name="Sci. Rep.">
        <title>Genomic signatures of local adaptation to the degree of environmental predictability in rotifers.</title>
        <authorList>
            <person name="Franch-Gras L."/>
            <person name="Hahn C."/>
            <person name="Garcia-Roger E.M."/>
            <person name="Carmona M.J."/>
            <person name="Serra M."/>
            <person name="Gomez A."/>
        </authorList>
    </citation>
    <scope>NUCLEOTIDE SEQUENCE [LARGE SCALE GENOMIC DNA]</scope>
    <source>
        <strain evidence="1">HYR1</strain>
    </source>
</reference>